<dbReference type="PIRSF" id="PIRSF018008">
    <property type="entry name" value="UCP018008"/>
    <property type="match status" value="1"/>
</dbReference>
<evidence type="ECO:0000256" key="1">
    <source>
        <dbReference type="SAM" id="MobiDB-lite"/>
    </source>
</evidence>
<gene>
    <name evidence="2" type="ORF">MQH31_03605</name>
</gene>
<name>A0AA41QT78_9MICO</name>
<accession>A0AA41QT78</accession>
<protein>
    <submittedName>
        <fullName evidence="2">DUF429 domain-containing protein</fullName>
    </submittedName>
</protein>
<reference evidence="2" key="1">
    <citation type="submission" date="2022-03" db="EMBL/GenBank/DDBJ databases">
        <title>Cryobacterium sp. nov. strain ZS14-85, isolated from Antarctic soil.</title>
        <authorList>
            <person name="Li J."/>
            <person name="Niu G."/>
        </authorList>
    </citation>
    <scope>NUCLEOTIDE SEQUENCE</scope>
    <source>
        <strain evidence="2">ZS14-85</strain>
    </source>
</reference>
<proteinExistence type="predicted"/>
<feature type="region of interest" description="Disordered" evidence="1">
    <location>
        <begin position="264"/>
        <end position="288"/>
    </location>
</feature>
<keyword evidence="3" id="KW-1185">Reference proteome</keyword>
<dbReference type="InterPro" id="IPR008306">
    <property type="entry name" value="UCP018008"/>
</dbReference>
<dbReference type="Proteomes" id="UP001165341">
    <property type="component" value="Unassembled WGS sequence"/>
</dbReference>
<evidence type="ECO:0000313" key="2">
    <source>
        <dbReference type="EMBL" id="MCI4656895.1"/>
    </source>
</evidence>
<dbReference type="RefSeq" id="WP_243010939.1">
    <property type="nucleotide sequence ID" value="NZ_JALGAR010000001.1"/>
</dbReference>
<dbReference type="AlphaFoldDB" id="A0AA41QT78"/>
<evidence type="ECO:0000313" key="3">
    <source>
        <dbReference type="Proteomes" id="UP001165341"/>
    </source>
</evidence>
<comment type="caution">
    <text evidence="2">The sequence shown here is derived from an EMBL/GenBank/DDBJ whole genome shotgun (WGS) entry which is preliminary data.</text>
</comment>
<sequence length="288" mass="31391">MNYIGVDLAWGEGTAAKRANETGLALIDASGTVLDAGWARGIDAVAAWVITRSAPGDVIAIDAPLVVANATGIRECEREVAQRYSQWQVYANPSNLGLPWLGGVTLRTRLEQAGFRYTDGSGPVLPDEVQFFECYPYATLVGAPELGYDVERPRYKRFNPALPSPAARRDFRAAECDDLLQRMLRLTDIHPALDLRSHPITAALLEEPSPLNDAAYKHREDLLDATLCAWTAALWAQFGTERCQVLGATDSPDADGRVPVIIAPARPEQRPGGRVARPRRSRAGADMD</sequence>
<organism evidence="2 3">
    <name type="scientific">Cryobacterium zhongshanensis</name>
    <dbReference type="NCBI Taxonomy" id="2928153"/>
    <lineage>
        <taxon>Bacteria</taxon>
        <taxon>Bacillati</taxon>
        <taxon>Actinomycetota</taxon>
        <taxon>Actinomycetes</taxon>
        <taxon>Micrococcales</taxon>
        <taxon>Microbacteriaceae</taxon>
        <taxon>Cryobacterium</taxon>
    </lineage>
</organism>
<dbReference type="EMBL" id="JALGAR010000001">
    <property type="protein sequence ID" value="MCI4656895.1"/>
    <property type="molecule type" value="Genomic_DNA"/>
</dbReference>